<proteinExistence type="predicted"/>
<dbReference type="EMBL" id="JACIIX010000010">
    <property type="protein sequence ID" value="MBB6211355.1"/>
    <property type="molecule type" value="Genomic_DNA"/>
</dbReference>
<dbReference type="Gene3D" id="1.10.357.10">
    <property type="entry name" value="Tetracycline Repressor, domain 2"/>
    <property type="match status" value="1"/>
</dbReference>
<evidence type="ECO:0000313" key="4">
    <source>
        <dbReference type="EMBL" id="MBB6211355.1"/>
    </source>
</evidence>
<dbReference type="InterPro" id="IPR013573">
    <property type="entry name" value="Tscrpt_reg_YcdC_C"/>
</dbReference>
<keyword evidence="5" id="KW-1185">Reference proteome</keyword>
<dbReference type="InterPro" id="IPR050109">
    <property type="entry name" value="HTH-type_TetR-like_transc_reg"/>
</dbReference>
<dbReference type="GO" id="GO:0045892">
    <property type="term" value="P:negative regulation of DNA-templated transcription"/>
    <property type="evidence" value="ECO:0007669"/>
    <property type="project" value="InterPro"/>
</dbReference>
<dbReference type="Pfam" id="PF00440">
    <property type="entry name" value="TetR_N"/>
    <property type="match status" value="1"/>
</dbReference>
<dbReference type="PANTHER" id="PTHR30055">
    <property type="entry name" value="HTH-TYPE TRANSCRIPTIONAL REGULATOR RUTR"/>
    <property type="match status" value="1"/>
</dbReference>
<evidence type="ECO:0000259" key="3">
    <source>
        <dbReference type="PROSITE" id="PS50977"/>
    </source>
</evidence>
<dbReference type="PROSITE" id="PS50977">
    <property type="entry name" value="HTH_TETR_2"/>
    <property type="match status" value="1"/>
</dbReference>
<sequence>MTSSSALRPAPRPRAKAAIREESEQTILKAAEAVFAEQGFKGATTAVIATRAGVPKANLHYYFPTKDDLYRRVIEDVCDSWLSRTGAFSPADDPAIALTRYIYAKMDLSRSRPDGSRVWANEMIRGARVTSDYISDTVRRWLREREAAIRQWVDSGQIAPVDPRTLMFMIWASTQHFADFSSQIRLLNDGTDYTDAAYARQKRHVAEILLRGVGLSVPDSVDATYSGTVPA</sequence>
<dbReference type="GO" id="GO:0000976">
    <property type="term" value="F:transcription cis-regulatory region binding"/>
    <property type="evidence" value="ECO:0007669"/>
    <property type="project" value="TreeGrafter"/>
</dbReference>
<dbReference type="InterPro" id="IPR009057">
    <property type="entry name" value="Homeodomain-like_sf"/>
</dbReference>
<dbReference type="Pfam" id="PF08362">
    <property type="entry name" value="TetR_C_3"/>
    <property type="match status" value="1"/>
</dbReference>
<keyword evidence="1 2" id="KW-0238">DNA-binding</keyword>
<dbReference type="AlphaFoldDB" id="A0A7W9ZHM3"/>
<comment type="caution">
    <text evidence="4">The sequence shown here is derived from an EMBL/GenBank/DDBJ whole genome shotgun (WGS) entry which is preliminary data.</text>
</comment>
<reference evidence="4 5" key="1">
    <citation type="submission" date="2020-08" db="EMBL/GenBank/DDBJ databases">
        <title>Genomic Encyclopedia of Type Strains, Phase IV (KMG-IV): sequencing the most valuable type-strain genomes for metagenomic binning, comparative biology and taxonomic classification.</title>
        <authorList>
            <person name="Goeker M."/>
        </authorList>
    </citation>
    <scope>NUCLEOTIDE SEQUENCE [LARGE SCALE GENOMIC DNA]</scope>
    <source>
        <strain evidence="4 5">DSM 11590</strain>
    </source>
</reference>
<dbReference type="PRINTS" id="PR00455">
    <property type="entry name" value="HTHTETR"/>
</dbReference>
<evidence type="ECO:0000256" key="2">
    <source>
        <dbReference type="PROSITE-ProRule" id="PRU00335"/>
    </source>
</evidence>
<dbReference type="RefSeq" id="WP_184264162.1">
    <property type="nucleotide sequence ID" value="NZ_JACIIX010000010.1"/>
</dbReference>
<dbReference type="GO" id="GO:0003700">
    <property type="term" value="F:DNA-binding transcription factor activity"/>
    <property type="evidence" value="ECO:0007669"/>
    <property type="project" value="TreeGrafter"/>
</dbReference>
<dbReference type="InterPro" id="IPR001647">
    <property type="entry name" value="HTH_TetR"/>
</dbReference>
<name>A0A7W9ZHM3_NOVIT</name>
<dbReference type="InterPro" id="IPR036271">
    <property type="entry name" value="Tet_transcr_reg_TetR-rel_C_sf"/>
</dbReference>
<dbReference type="PANTHER" id="PTHR30055:SF196">
    <property type="entry name" value="HTH-TYPE TRANSCRIPTIONAL REGULATOR RUTR"/>
    <property type="match status" value="1"/>
</dbReference>
<dbReference type="Gene3D" id="1.10.10.60">
    <property type="entry name" value="Homeodomain-like"/>
    <property type="match status" value="1"/>
</dbReference>
<dbReference type="SUPFAM" id="SSF46689">
    <property type="entry name" value="Homeodomain-like"/>
    <property type="match status" value="1"/>
</dbReference>
<evidence type="ECO:0000256" key="1">
    <source>
        <dbReference type="ARBA" id="ARBA00023125"/>
    </source>
</evidence>
<evidence type="ECO:0000313" key="5">
    <source>
        <dbReference type="Proteomes" id="UP000544872"/>
    </source>
</evidence>
<feature type="domain" description="HTH tetR-type" evidence="3">
    <location>
        <begin position="21"/>
        <end position="81"/>
    </location>
</feature>
<dbReference type="Proteomes" id="UP000544872">
    <property type="component" value="Unassembled WGS sequence"/>
</dbReference>
<dbReference type="SUPFAM" id="SSF48498">
    <property type="entry name" value="Tetracyclin repressor-like, C-terminal domain"/>
    <property type="match status" value="1"/>
</dbReference>
<accession>A0A7W9ZHM3</accession>
<feature type="DNA-binding region" description="H-T-H motif" evidence="2">
    <location>
        <begin position="44"/>
        <end position="63"/>
    </location>
</feature>
<organism evidence="4 5">
    <name type="scientific">Novispirillum itersonii</name>
    <name type="common">Aquaspirillum itersonii</name>
    <dbReference type="NCBI Taxonomy" id="189"/>
    <lineage>
        <taxon>Bacteria</taxon>
        <taxon>Pseudomonadati</taxon>
        <taxon>Pseudomonadota</taxon>
        <taxon>Alphaproteobacteria</taxon>
        <taxon>Rhodospirillales</taxon>
        <taxon>Novispirillaceae</taxon>
        <taxon>Novispirillum</taxon>
    </lineage>
</organism>
<protein>
    <submittedName>
        <fullName evidence="4">TetR/AcrR family transcriptional regulator</fullName>
    </submittedName>
</protein>
<gene>
    <name evidence="4" type="ORF">FHS48_002792</name>
</gene>